<protein>
    <submittedName>
        <fullName evidence="1">Uncharacterized protein</fullName>
    </submittedName>
</protein>
<proteinExistence type="predicted"/>
<keyword evidence="2" id="KW-1185">Reference proteome</keyword>
<gene>
    <name evidence="1" type="ORF">BO79DRAFT_220445</name>
</gene>
<dbReference type="EMBL" id="KZ824563">
    <property type="protein sequence ID" value="RAK85825.1"/>
    <property type="molecule type" value="Genomic_DNA"/>
</dbReference>
<evidence type="ECO:0000313" key="2">
    <source>
        <dbReference type="Proteomes" id="UP000249748"/>
    </source>
</evidence>
<sequence length="292" mass="32581">MDARTQPGYVTHLEQAKDWTCSLKPPQRILDLIFQLNTSATSTKEQVIQPHPNIISVVQHFSEITVSSFKDSRILRLLAKYNKLIFCAICHVACCAGASKQNVDSAMKRLSNSHSSYLDQLRQGAAWQLEAINKLHENSEWGLRSSDILFDFPPAFESMRRWGKSQESMKTFVDTLNDRSYVEGMEHSAGMALSVPCILKCIFGKVLRWAQLIICEHASQSRVPSFFGSNRRNGQDVSKFTGQSAVSRLSTSAKHCKHAVQCPVPYPFTSRIAAARYAEQAISANQLIGGPS</sequence>
<reference evidence="1" key="1">
    <citation type="submission" date="2018-02" db="EMBL/GenBank/DDBJ databases">
        <title>The genomes of Aspergillus section Nigri reveals drivers in fungal speciation.</title>
        <authorList>
            <consortium name="DOE Joint Genome Institute"/>
            <person name="Vesth T.C."/>
            <person name="Nybo J."/>
            <person name="Theobald S."/>
            <person name="Brandl J."/>
            <person name="Frisvad J.C."/>
            <person name="Nielsen K.F."/>
            <person name="Lyhne E.K."/>
            <person name="Kogle M.E."/>
            <person name="Kuo A."/>
            <person name="Riley R."/>
            <person name="Clum A."/>
            <person name="Nolan M."/>
            <person name="Lipzen A."/>
            <person name="Salamov A."/>
            <person name="Henrissat B."/>
            <person name="Wiebenga A."/>
            <person name="De vries R.P."/>
            <person name="Grigoriev I.V."/>
            <person name="Mortensen U.H."/>
            <person name="Andersen M.R."/>
            <person name="Baker S.E."/>
        </authorList>
    </citation>
    <scope>NUCLEOTIDE SEQUENCE</scope>
    <source>
        <strain evidence="1">CBS 115574</strain>
    </source>
</reference>
<accession>A0ACD1I7U9</accession>
<dbReference type="Proteomes" id="UP000249748">
    <property type="component" value="Unassembled WGS sequence"/>
</dbReference>
<name>A0ACD1I7U9_9EURO</name>
<organism evidence="1 2">
    <name type="scientific">Aspergillus costaricaensis CBS 115574</name>
    <dbReference type="NCBI Taxonomy" id="1448317"/>
    <lineage>
        <taxon>Eukaryota</taxon>
        <taxon>Fungi</taxon>
        <taxon>Dikarya</taxon>
        <taxon>Ascomycota</taxon>
        <taxon>Pezizomycotina</taxon>
        <taxon>Eurotiomycetes</taxon>
        <taxon>Eurotiomycetidae</taxon>
        <taxon>Eurotiales</taxon>
        <taxon>Aspergillaceae</taxon>
        <taxon>Aspergillus</taxon>
        <taxon>Aspergillus subgen. Circumdati</taxon>
    </lineage>
</organism>
<evidence type="ECO:0000313" key="1">
    <source>
        <dbReference type="EMBL" id="RAK85825.1"/>
    </source>
</evidence>